<evidence type="ECO:0000313" key="2">
    <source>
        <dbReference type="EMBL" id="VDL17233.1"/>
    </source>
</evidence>
<keyword evidence="1" id="KW-0732">Signal</keyword>
<evidence type="ECO:0000256" key="1">
    <source>
        <dbReference type="SAM" id="SignalP"/>
    </source>
</evidence>
<reference evidence="4" key="1">
    <citation type="submission" date="2017-02" db="UniProtKB">
        <authorList>
            <consortium name="WormBaseParasite"/>
        </authorList>
    </citation>
    <scope>IDENTIFICATION</scope>
</reference>
<dbReference type="OrthoDB" id="6241531at2759"/>
<proteinExistence type="predicted"/>
<organism evidence="4">
    <name type="scientific">Hymenolepis diminuta</name>
    <name type="common">Rat tapeworm</name>
    <dbReference type="NCBI Taxonomy" id="6216"/>
    <lineage>
        <taxon>Eukaryota</taxon>
        <taxon>Metazoa</taxon>
        <taxon>Spiralia</taxon>
        <taxon>Lophotrochozoa</taxon>
        <taxon>Platyhelminthes</taxon>
        <taxon>Cestoda</taxon>
        <taxon>Eucestoda</taxon>
        <taxon>Cyclophyllidea</taxon>
        <taxon>Hymenolepididae</taxon>
        <taxon>Hymenolepis</taxon>
    </lineage>
</organism>
<feature type="signal peptide" evidence="1">
    <location>
        <begin position="1"/>
        <end position="29"/>
    </location>
</feature>
<feature type="chain" id="PRO_5043131134" evidence="1">
    <location>
        <begin position="30"/>
        <end position="95"/>
    </location>
</feature>
<evidence type="ECO:0000313" key="4">
    <source>
        <dbReference type="WBParaSite" id="HDID_0000065701-mRNA-1"/>
    </source>
</evidence>
<dbReference type="Proteomes" id="UP000274504">
    <property type="component" value="Unassembled WGS sequence"/>
</dbReference>
<reference evidence="2 3" key="2">
    <citation type="submission" date="2018-11" db="EMBL/GenBank/DDBJ databases">
        <authorList>
            <consortium name="Pathogen Informatics"/>
        </authorList>
    </citation>
    <scope>NUCLEOTIDE SEQUENCE [LARGE SCALE GENOMIC DNA]</scope>
</reference>
<dbReference type="AlphaFoldDB" id="A0A0R3S8Y5"/>
<name>A0A0R3S8Y5_HYMDI</name>
<dbReference type="EMBL" id="UYSG01000091">
    <property type="protein sequence ID" value="VDL17233.1"/>
    <property type="molecule type" value="Genomic_DNA"/>
</dbReference>
<gene>
    <name evidence="2" type="ORF">HDID_LOCUS658</name>
</gene>
<sequence>MQLHRVHFIMHFLLVCSILSATLFQIALSEGCLELDMTCGDYASQPCCPGMVCRKLREGVKFGRCSVSWAEIIKLNSSSTEPVTTTTSSAPFAST</sequence>
<dbReference type="WBParaSite" id="HDID_0000065701-mRNA-1">
    <property type="protein sequence ID" value="HDID_0000065701-mRNA-1"/>
    <property type="gene ID" value="HDID_0000065701"/>
</dbReference>
<accession>A0A0R3S8Y5</accession>
<evidence type="ECO:0000313" key="3">
    <source>
        <dbReference type="Proteomes" id="UP000274504"/>
    </source>
</evidence>
<protein>
    <submittedName>
        <fullName evidence="4">Secreted protein</fullName>
    </submittedName>
</protein>